<dbReference type="PANTHER" id="PTHR45700:SF2">
    <property type="entry name" value="UBIQUITIN-PROTEIN LIGASE E3C"/>
    <property type="match status" value="1"/>
</dbReference>
<name>A0A5A8DT10_CAFRO</name>
<dbReference type="Gene3D" id="3.30.2410.10">
    <property type="entry name" value="Hect, E3 ligase catalytic domain"/>
    <property type="match status" value="1"/>
</dbReference>
<dbReference type="Proteomes" id="UP000325113">
    <property type="component" value="Unassembled WGS sequence"/>
</dbReference>
<evidence type="ECO:0000313" key="11">
    <source>
        <dbReference type="Proteomes" id="UP000323011"/>
    </source>
</evidence>
<dbReference type="GO" id="GO:0006511">
    <property type="term" value="P:ubiquitin-dependent protein catabolic process"/>
    <property type="evidence" value="ECO:0007669"/>
    <property type="project" value="TreeGrafter"/>
</dbReference>
<evidence type="ECO:0000313" key="9">
    <source>
        <dbReference type="EMBL" id="KAA0166490.1"/>
    </source>
</evidence>
<feature type="active site" description="Glycyl thioester intermediate" evidence="5">
    <location>
        <position position="827"/>
    </location>
</feature>
<proteinExistence type="predicted"/>
<dbReference type="InterPro" id="IPR000569">
    <property type="entry name" value="HECT_dom"/>
</dbReference>
<evidence type="ECO:0000259" key="7">
    <source>
        <dbReference type="PROSITE" id="PS50237"/>
    </source>
</evidence>
<dbReference type="Gene3D" id="3.30.2160.10">
    <property type="entry name" value="Hect, E3 ligase catalytic domain"/>
    <property type="match status" value="1"/>
</dbReference>
<dbReference type="PROSITE" id="PS50237">
    <property type="entry name" value="HECT"/>
    <property type="match status" value="1"/>
</dbReference>
<sequence>MLGSRGMKRLTLLDVGCVLAGDLLVGGALPAALWRDADPMVWTRDPVTLTHVPRHLPYAVKRQLAALASAQTMRLVGRRALAMEAGLLRDERLRAGREDNFGVDDDGGEDGAAGAGRGRAGGGGGSGSAAEARGESGIRGFLRSLWQGSGWAASVMGRKRGAGGGGADAAGGYGSGPDGSAAGPPSGKDATEAAAAATSAAAAAAASQGKAVGDGASVKAAVAWGGDAAFSATSVLALCQLVACIASGEAYASAASSAFEPAADAATRRARRELDARRSPLDRRPALTALAFDPALRAGRLLAYFFLDSVDTRDLVQNHAFRGKARPHGAFAVLYAACAALSRQALVLDDLELHDATAPQPLPKPQLRAMVRVATDTLAHAFAAPRGWWPGSGAAADEDPTPFWPELRGEMAALLEELHSRHSRRPIGPESVWAVAANVRGPEMLQGLLQVAPFSVPFRDRVAMFRRQCDAARAEWLEAPGVRIQVARPNLFGSAMAAVSSVPAGHMHRRLAVEFTDAAGLPEAGIDAGGLFKDLWTGVAGVGFDPSYGLFRATDQSELFPNPSSALAVGDDDAIFQFLGRVLGKALLEGVTVSPRFAPFFLTKLLGKPAHLHFLSTLDKGLYANLMFVRTYAGDVENDLCLTMVLPTDDELAVGAAAAAAASGRAAAGLEPTAAGEIPLVPGGQDVPVTNQNRLQYVHLVADARLNKSIARQTAAFRRGLDEVIPPAWLRVFSEPELQTLISGTEAGIDVEDLKAHARYSGWGGGDPTVVAFWEVVADMSARERAALLRFVTACERPPPLGFRDLNPPFTLQRVPDVSRLPTASTCFNVLKLPAIRSKDRLRERLLASIFSGAGFDLS</sequence>
<reference evidence="11 12" key="1">
    <citation type="submission" date="2019-07" db="EMBL/GenBank/DDBJ databases">
        <title>Genomes of Cafeteria roenbergensis.</title>
        <authorList>
            <person name="Fischer M.G."/>
            <person name="Hackl T."/>
            <person name="Roman M."/>
        </authorList>
    </citation>
    <scope>NUCLEOTIDE SEQUENCE [LARGE SCALE GENOMIC DNA]</scope>
    <source>
        <strain evidence="8 11">BVI</strain>
        <strain evidence="10 13">Cflag</strain>
        <strain evidence="9 12">RCC970-E3</strain>
    </source>
</reference>
<accession>A0A5A8DT10</accession>
<feature type="compositionally biased region" description="Gly residues" evidence="6">
    <location>
        <begin position="166"/>
        <end position="177"/>
    </location>
</feature>
<dbReference type="GO" id="GO:0061630">
    <property type="term" value="F:ubiquitin protein ligase activity"/>
    <property type="evidence" value="ECO:0007669"/>
    <property type="project" value="UniProtKB-EC"/>
</dbReference>
<evidence type="ECO:0000256" key="5">
    <source>
        <dbReference type="PROSITE-ProRule" id="PRU00104"/>
    </source>
</evidence>
<evidence type="ECO:0000256" key="1">
    <source>
        <dbReference type="ARBA" id="ARBA00000885"/>
    </source>
</evidence>
<evidence type="ECO:0000313" key="10">
    <source>
        <dbReference type="EMBL" id="KAA0168428.1"/>
    </source>
</evidence>
<dbReference type="EMBL" id="VLTN01000004">
    <property type="protein sequence ID" value="KAA0156322.1"/>
    <property type="molecule type" value="Genomic_DNA"/>
</dbReference>
<dbReference type="PANTHER" id="PTHR45700">
    <property type="entry name" value="UBIQUITIN-PROTEIN LIGASE E3C"/>
    <property type="match status" value="1"/>
</dbReference>
<feature type="compositionally biased region" description="Low complexity" evidence="6">
    <location>
        <begin position="178"/>
        <end position="193"/>
    </location>
</feature>
<protein>
    <recommendedName>
        <fullName evidence="2">HECT-type E3 ubiquitin transferase</fullName>
        <ecNumber evidence="2">2.3.2.26</ecNumber>
    </recommendedName>
</protein>
<keyword evidence="3" id="KW-0808">Transferase</keyword>
<comment type="caution">
    <text evidence="10">The sequence shown here is derived from an EMBL/GenBank/DDBJ whole genome shotgun (WGS) entry which is preliminary data.</text>
</comment>
<evidence type="ECO:0000313" key="13">
    <source>
        <dbReference type="Proteomes" id="UP000325113"/>
    </source>
</evidence>
<dbReference type="AlphaFoldDB" id="A0A5A8DT10"/>
<dbReference type="EC" id="2.3.2.26" evidence="2"/>
<evidence type="ECO:0000256" key="2">
    <source>
        <dbReference type="ARBA" id="ARBA00012485"/>
    </source>
</evidence>
<keyword evidence="11" id="KW-1185">Reference proteome</keyword>
<feature type="compositionally biased region" description="Gly residues" evidence="6">
    <location>
        <begin position="110"/>
        <end position="127"/>
    </location>
</feature>
<feature type="region of interest" description="Disordered" evidence="6">
    <location>
        <begin position="166"/>
        <end position="193"/>
    </location>
</feature>
<dbReference type="InterPro" id="IPR035983">
    <property type="entry name" value="Hect_E3_ubiquitin_ligase"/>
</dbReference>
<feature type="region of interest" description="Disordered" evidence="6">
    <location>
        <begin position="98"/>
        <end position="132"/>
    </location>
</feature>
<dbReference type="CDD" id="cd00078">
    <property type="entry name" value="HECTc"/>
    <property type="match status" value="1"/>
</dbReference>
<feature type="domain" description="HECT" evidence="7">
    <location>
        <begin position="503"/>
        <end position="859"/>
    </location>
</feature>
<dbReference type="EMBL" id="VLTM01000002">
    <property type="protein sequence ID" value="KAA0168428.1"/>
    <property type="molecule type" value="Genomic_DNA"/>
</dbReference>
<evidence type="ECO:0000256" key="6">
    <source>
        <dbReference type="SAM" id="MobiDB-lite"/>
    </source>
</evidence>
<evidence type="ECO:0000256" key="4">
    <source>
        <dbReference type="ARBA" id="ARBA00022786"/>
    </source>
</evidence>
<evidence type="ECO:0000256" key="3">
    <source>
        <dbReference type="ARBA" id="ARBA00022679"/>
    </source>
</evidence>
<dbReference type="SUPFAM" id="SSF56204">
    <property type="entry name" value="Hect, E3 ligase catalytic domain"/>
    <property type="match status" value="1"/>
</dbReference>
<dbReference type="Pfam" id="PF00632">
    <property type="entry name" value="HECT"/>
    <property type="match status" value="1"/>
</dbReference>
<evidence type="ECO:0000313" key="12">
    <source>
        <dbReference type="Proteomes" id="UP000324907"/>
    </source>
</evidence>
<comment type="catalytic activity">
    <reaction evidence="1">
        <text>S-ubiquitinyl-[E2 ubiquitin-conjugating enzyme]-L-cysteine + [acceptor protein]-L-lysine = [E2 ubiquitin-conjugating enzyme]-L-cysteine + N(6)-ubiquitinyl-[acceptor protein]-L-lysine.</text>
        <dbReference type="EC" id="2.3.2.26"/>
    </reaction>
</comment>
<organism evidence="10 13">
    <name type="scientific">Cafeteria roenbergensis</name>
    <name type="common">Marine flagellate</name>
    <dbReference type="NCBI Taxonomy" id="33653"/>
    <lineage>
        <taxon>Eukaryota</taxon>
        <taxon>Sar</taxon>
        <taxon>Stramenopiles</taxon>
        <taxon>Bigyra</taxon>
        <taxon>Opalozoa</taxon>
        <taxon>Bicosoecida</taxon>
        <taxon>Cafeteriaceae</taxon>
        <taxon>Cafeteria</taxon>
    </lineage>
</organism>
<dbReference type="EMBL" id="VLTL01000039">
    <property type="protein sequence ID" value="KAA0166490.1"/>
    <property type="molecule type" value="Genomic_DNA"/>
</dbReference>
<keyword evidence="4 5" id="KW-0833">Ubl conjugation pathway</keyword>
<evidence type="ECO:0000313" key="8">
    <source>
        <dbReference type="EMBL" id="KAA0156322.1"/>
    </source>
</evidence>
<dbReference type="Gene3D" id="3.90.1750.10">
    <property type="entry name" value="Hect, E3 ligase catalytic domains"/>
    <property type="match status" value="1"/>
</dbReference>
<gene>
    <name evidence="9" type="ORF">FNF28_03131</name>
    <name evidence="8" type="ORF">FNF29_01115</name>
    <name evidence="10" type="ORF">FNF31_00310</name>
</gene>
<dbReference type="GO" id="GO:0000209">
    <property type="term" value="P:protein polyubiquitination"/>
    <property type="evidence" value="ECO:0007669"/>
    <property type="project" value="InterPro"/>
</dbReference>
<dbReference type="InterPro" id="IPR044611">
    <property type="entry name" value="E3A/B/C-like"/>
</dbReference>
<dbReference type="Proteomes" id="UP000324907">
    <property type="component" value="Unassembled WGS sequence"/>
</dbReference>
<dbReference type="Proteomes" id="UP000323011">
    <property type="component" value="Unassembled WGS sequence"/>
</dbReference>
<dbReference type="SMART" id="SM00119">
    <property type="entry name" value="HECTc"/>
    <property type="match status" value="1"/>
</dbReference>